<dbReference type="Proteomes" id="UP000027153">
    <property type="component" value="Unassembled WGS sequence"/>
</dbReference>
<dbReference type="AlphaFoldDB" id="A0A062V9P1"/>
<evidence type="ECO:0000313" key="1">
    <source>
        <dbReference type="EMBL" id="KCZ73268.1"/>
    </source>
</evidence>
<reference evidence="1 2" key="1">
    <citation type="journal article" date="2013" name="Nature">
        <title>Anaerobic oxidation of methane coupled to nitrate reduction in a novel archaeal lineage.</title>
        <authorList>
            <person name="Haroon M.F."/>
            <person name="Hu S."/>
            <person name="Shi Y."/>
            <person name="Imelfort M."/>
            <person name="Keller J."/>
            <person name="Hugenholtz P."/>
            <person name="Yuan Z."/>
            <person name="Tyson G.W."/>
        </authorList>
    </citation>
    <scope>NUCLEOTIDE SEQUENCE [LARGE SCALE GENOMIC DNA]</scope>
    <source>
        <strain evidence="1 2">ANME-2d</strain>
    </source>
</reference>
<gene>
    <name evidence="1" type="ORF">ANME2D_00334</name>
</gene>
<organism evidence="1 2">
    <name type="scientific">Candidatus Methanoperedens nitratireducens</name>
    <dbReference type="NCBI Taxonomy" id="1392998"/>
    <lineage>
        <taxon>Archaea</taxon>
        <taxon>Methanobacteriati</taxon>
        <taxon>Methanobacteriota</taxon>
        <taxon>Stenosarchaea group</taxon>
        <taxon>Methanomicrobia</taxon>
        <taxon>Methanosarcinales</taxon>
        <taxon>ANME-2 cluster</taxon>
        <taxon>Candidatus Methanoperedentaceae</taxon>
        <taxon>Candidatus Methanoperedens</taxon>
    </lineage>
</organism>
<evidence type="ECO:0000313" key="2">
    <source>
        <dbReference type="Proteomes" id="UP000027153"/>
    </source>
</evidence>
<dbReference type="RefSeq" id="WP_198527328.1">
    <property type="nucleotide sequence ID" value="NZ_JMIY01000001.1"/>
</dbReference>
<name>A0A062V9P1_9EURY</name>
<comment type="caution">
    <text evidence="1">The sequence shown here is derived from an EMBL/GenBank/DDBJ whole genome shotgun (WGS) entry which is preliminary data.</text>
</comment>
<keyword evidence="2" id="KW-1185">Reference proteome</keyword>
<proteinExistence type="predicted"/>
<dbReference type="OrthoDB" id="140467at2157"/>
<protein>
    <submittedName>
        <fullName evidence="1">Uncharacterized protein</fullName>
    </submittedName>
</protein>
<sequence length="56" mass="6942">MREILADIERNRIRIVIRYDEDEMVVRLKLNEARELSEKLNELLLDFEERKKIRID</sequence>
<dbReference type="EMBL" id="JMIY01000001">
    <property type="protein sequence ID" value="KCZ73268.1"/>
    <property type="molecule type" value="Genomic_DNA"/>
</dbReference>
<accession>A0A062V9P1</accession>